<evidence type="ECO:0008006" key="2">
    <source>
        <dbReference type="Google" id="ProtNLM"/>
    </source>
</evidence>
<name>A0AAU7XYE4_9PSED</name>
<protein>
    <recommendedName>
        <fullName evidence="2">Tail fiber protein</fullName>
    </recommendedName>
</protein>
<dbReference type="RefSeq" id="WP_350446719.1">
    <property type="nucleotide sequence ID" value="NZ_CP158373.1"/>
</dbReference>
<dbReference type="AlphaFoldDB" id="A0AAU7XYE4"/>
<gene>
    <name evidence="1" type="ORF">ABS648_21905</name>
</gene>
<dbReference type="EMBL" id="CP158373">
    <property type="protein sequence ID" value="XBY62586.1"/>
    <property type="molecule type" value="Genomic_DNA"/>
</dbReference>
<organism evidence="1">
    <name type="scientific">Pseudomonas solani</name>
    <dbReference type="NCBI Taxonomy" id="2731552"/>
    <lineage>
        <taxon>Bacteria</taxon>
        <taxon>Pseudomonadati</taxon>
        <taxon>Pseudomonadota</taxon>
        <taxon>Gammaproteobacteria</taxon>
        <taxon>Pseudomonadales</taxon>
        <taxon>Pseudomonadaceae</taxon>
        <taxon>Pseudomonas</taxon>
    </lineage>
</organism>
<reference evidence="1" key="1">
    <citation type="submission" date="2023-08" db="EMBL/GenBank/DDBJ databases">
        <title>Increased levels of nutrients transform a symbiont into a lethal pathobiont.</title>
        <authorList>
            <person name="Lachnit T."/>
            <person name="Ulrich L."/>
            <person name="Willmer F.M."/>
            <person name="Hasenbein T."/>
            <person name="Steiner L.X."/>
            <person name="Wolters M."/>
            <person name="Herbst E.M."/>
            <person name="Deines P."/>
        </authorList>
    </citation>
    <scope>NUCLEOTIDE SEQUENCE</scope>
    <source>
        <strain evidence="1">T3</strain>
    </source>
</reference>
<proteinExistence type="predicted"/>
<evidence type="ECO:0000313" key="1">
    <source>
        <dbReference type="EMBL" id="XBY62586.1"/>
    </source>
</evidence>
<accession>A0AAU7XYE4</accession>
<sequence>MTQYNRPNETVFASGAKPGELESFPDIARGWGVTFDQTDGIPPMEWFNSLFKRGDEAVRYLMQRGVPEWSATEDYPIGAYVQESGKLWRSITANTGKRPVSYAALWEALKVTKSELDDTYAALAHAHSFNSITNKPTSVDGYGIQDGVTFKSIGLPFHALSLPVIATDDGRITLTAQAVAGAGGKVTIPAGVSLSVAVEVDSTKTGIARPFVTSAWGSPDLAINSEYFLRAQVINGALSIYVQKGKLSDVIPVSLKGSVNGESGGGFPSTVLDICLARIITGAAGSSPLVQRVYHRRSHSWTVSLNGTGTLYLPMDPHVKAASGSLSCLMPPESGLAHIVFSGTGWMGASSAYCVPGNAAVVTESYWNGYTPLTISSNNAVGDIFQTSINAGFDHASARSMWQTYQVEHTYGAQVASSDELLFSMGVKTIQSSDYENGISISYSNCTNAVFTWSVYK</sequence>